<dbReference type="GO" id="GO:0030649">
    <property type="term" value="P:aminoglycoside antibiotic catabolic process"/>
    <property type="evidence" value="ECO:0007669"/>
    <property type="project" value="TreeGrafter"/>
</dbReference>
<dbReference type="Proteomes" id="UP000295601">
    <property type="component" value="Unassembled WGS sequence"/>
</dbReference>
<dbReference type="AlphaFoldDB" id="A0A4R6S9D8"/>
<keyword evidence="7" id="KW-1185">Reference proteome</keyword>
<dbReference type="InterPro" id="IPR041380">
    <property type="entry name" value="Acetyltransf_17"/>
</dbReference>
<dbReference type="GO" id="GO:0034069">
    <property type="term" value="F:aminoglycoside N-acetyltransferase activity"/>
    <property type="evidence" value="ECO:0007669"/>
    <property type="project" value="TreeGrafter"/>
</dbReference>
<dbReference type="InterPro" id="IPR025559">
    <property type="entry name" value="Eis_dom"/>
</dbReference>
<keyword evidence="2 4" id="KW-0808">Transferase</keyword>
<reference evidence="6 7" key="1">
    <citation type="submission" date="2019-03" db="EMBL/GenBank/DDBJ databases">
        <title>Genomic analyses of the natural microbiome of Caenorhabditis elegans.</title>
        <authorList>
            <person name="Samuel B."/>
        </authorList>
    </citation>
    <scope>NUCLEOTIDE SEQUENCE [LARGE SCALE GENOMIC DNA]</scope>
    <source>
        <strain evidence="6 7">JUb18</strain>
    </source>
</reference>
<protein>
    <submittedName>
        <fullName evidence="6">Putative acetyltransferase</fullName>
    </submittedName>
</protein>
<evidence type="ECO:0000313" key="6">
    <source>
        <dbReference type="EMBL" id="TDP95455.1"/>
    </source>
</evidence>
<dbReference type="HAMAP" id="MF_01812">
    <property type="entry name" value="Eis"/>
    <property type="match status" value="1"/>
</dbReference>
<evidence type="ECO:0000256" key="2">
    <source>
        <dbReference type="ARBA" id="ARBA00022679"/>
    </source>
</evidence>
<dbReference type="SUPFAM" id="SSF55718">
    <property type="entry name" value="SCP-like"/>
    <property type="match status" value="1"/>
</dbReference>
<comment type="caution">
    <text evidence="6">The sequence shown here is derived from an EMBL/GenBank/DDBJ whole genome shotgun (WGS) entry which is preliminary data.</text>
</comment>
<dbReference type="InterPro" id="IPR000182">
    <property type="entry name" value="GNAT_dom"/>
</dbReference>
<dbReference type="PANTHER" id="PTHR37817:SF1">
    <property type="entry name" value="N-ACETYLTRANSFERASE EIS"/>
    <property type="match status" value="1"/>
</dbReference>
<keyword evidence="3 4" id="KW-0012">Acyltransferase</keyword>
<comment type="similarity">
    <text evidence="1 4">Belongs to the acetyltransferase Eis family.</text>
</comment>
<dbReference type="InterPro" id="IPR036527">
    <property type="entry name" value="SCP2_sterol-bd_dom_sf"/>
</dbReference>
<accession>A0A4R6S9D8</accession>
<organism evidence="6 7">
    <name type="scientific">Leucobacter luti</name>
    <dbReference type="NCBI Taxonomy" id="340320"/>
    <lineage>
        <taxon>Bacteria</taxon>
        <taxon>Bacillati</taxon>
        <taxon>Actinomycetota</taxon>
        <taxon>Actinomycetes</taxon>
        <taxon>Micrococcales</taxon>
        <taxon>Microbacteriaceae</taxon>
        <taxon>Leucobacter</taxon>
    </lineage>
</organism>
<feature type="domain" description="N-acetyltransferase" evidence="5">
    <location>
        <begin position="7"/>
        <end position="162"/>
    </location>
</feature>
<dbReference type="PROSITE" id="PS51186">
    <property type="entry name" value="GNAT"/>
    <property type="match status" value="1"/>
</dbReference>
<dbReference type="OrthoDB" id="8399956at2"/>
<dbReference type="RefSeq" id="WP_133615442.1">
    <property type="nucleotide sequence ID" value="NZ_SNYA01000001.1"/>
</dbReference>
<dbReference type="NCBIfam" id="NF002367">
    <property type="entry name" value="PRK01346.1-4"/>
    <property type="match status" value="1"/>
</dbReference>
<name>A0A4R6S9D8_9MICO</name>
<feature type="binding site" evidence="4">
    <location>
        <begin position="87"/>
        <end position="89"/>
    </location>
    <ligand>
        <name>acetyl-CoA</name>
        <dbReference type="ChEBI" id="CHEBI:57288"/>
    </ligand>
</feature>
<comment type="caution">
    <text evidence="4">Lacks conserved residue(s) required for the propagation of feature annotation.</text>
</comment>
<dbReference type="Pfam" id="PF13530">
    <property type="entry name" value="SCP2_2"/>
    <property type="match status" value="1"/>
</dbReference>
<dbReference type="EMBL" id="SNYA01000001">
    <property type="protein sequence ID" value="TDP95455.1"/>
    <property type="molecule type" value="Genomic_DNA"/>
</dbReference>
<dbReference type="Pfam" id="PF13527">
    <property type="entry name" value="Acetyltransf_9"/>
    <property type="match status" value="1"/>
</dbReference>
<dbReference type="CDD" id="cd04301">
    <property type="entry name" value="NAT_SF"/>
    <property type="match status" value="1"/>
</dbReference>
<dbReference type="InterPro" id="IPR022902">
    <property type="entry name" value="NAcTrfase_Eis"/>
</dbReference>
<gene>
    <name evidence="6" type="ORF">EDF62_0144</name>
</gene>
<evidence type="ECO:0000256" key="4">
    <source>
        <dbReference type="HAMAP-Rule" id="MF_01812"/>
    </source>
</evidence>
<evidence type="ECO:0000259" key="5">
    <source>
        <dbReference type="PROSITE" id="PS51186"/>
    </source>
</evidence>
<dbReference type="Pfam" id="PF17668">
    <property type="entry name" value="Acetyltransf_17"/>
    <property type="match status" value="1"/>
</dbReference>
<evidence type="ECO:0000256" key="1">
    <source>
        <dbReference type="ARBA" id="ARBA00009213"/>
    </source>
</evidence>
<comment type="subunit">
    <text evidence="4">Homohexamer; trimer of dimers.</text>
</comment>
<feature type="binding site" evidence="4">
    <location>
        <begin position="95"/>
        <end position="100"/>
    </location>
    <ligand>
        <name>acetyl-CoA</name>
        <dbReference type="ChEBI" id="CHEBI:57288"/>
    </ligand>
</feature>
<feature type="active site" description="Proton acceptor; via carboxylate" evidence="4">
    <location>
        <position position="422"/>
    </location>
</feature>
<dbReference type="PANTHER" id="PTHR37817">
    <property type="entry name" value="N-ACETYLTRANSFERASE EIS"/>
    <property type="match status" value="1"/>
</dbReference>
<dbReference type="InterPro" id="IPR016181">
    <property type="entry name" value="Acyl_CoA_acyltransferase"/>
</dbReference>
<dbReference type="InterPro" id="IPR051554">
    <property type="entry name" value="Acetyltransferase_Eis"/>
</dbReference>
<evidence type="ECO:0000256" key="3">
    <source>
        <dbReference type="ARBA" id="ARBA00023315"/>
    </source>
</evidence>
<dbReference type="Gene3D" id="3.30.1050.10">
    <property type="entry name" value="SCP2 sterol-binding domain"/>
    <property type="match status" value="1"/>
</dbReference>
<sequence length="422" mass="45339">MQLPAGTQLVPLDSRDRLEEVLRFDAWAYPTGVAISDLLELAIPLPWGRAWGVENEAGELAAMYAAYTLASFPVPGAVVPGAWLTWVGVHPGYRRRGILRELIAHHFADCLSRGEAISGLNAAEAGIYGRFGYGMAATQVSLTIPRGASLRDVAGSAELLVELREWDAGRDGAEIAALHAGYAAVPEGLGRPGWVTWETAGLRASADQDAPALREGLEAERLLVVRDTAGAPRGYARFRRKPGWKRNVPDGTVELRDVVALDAAAAHRIWSVLLDLDLMARVETGPLTTDDPILTLLVDARSAMPVTNDLEWVRILDLPRALAERRYAAPIDVVLEVTDALVPANAGRWRVVAEAYGHAEVTQTAEEPDLWLDIRELGAAHLGATSLAALAQAGLVRGDTQAIARAGTAWSWPIAAGASWVF</sequence>
<evidence type="ECO:0000313" key="7">
    <source>
        <dbReference type="Proteomes" id="UP000295601"/>
    </source>
</evidence>
<proteinExistence type="inferred from homology"/>
<feature type="active site" description="Proton donor" evidence="4">
    <location>
        <position position="128"/>
    </location>
</feature>
<dbReference type="Gene3D" id="3.40.630.30">
    <property type="match status" value="2"/>
</dbReference>
<dbReference type="SUPFAM" id="SSF55729">
    <property type="entry name" value="Acyl-CoA N-acyltransferases (Nat)"/>
    <property type="match status" value="1"/>
</dbReference>